<proteinExistence type="predicted"/>
<dbReference type="EMBL" id="MFZS01000006">
    <property type="protein sequence ID" value="OGK29281.1"/>
    <property type="molecule type" value="Genomic_DNA"/>
</dbReference>
<keyword evidence="1" id="KW-0472">Membrane</keyword>
<reference evidence="2 3" key="1">
    <citation type="journal article" date="2016" name="Nat. Commun.">
        <title>Thousands of microbial genomes shed light on interconnected biogeochemical processes in an aquifer system.</title>
        <authorList>
            <person name="Anantharaman K."/>
            <person name="Brown C.T."/>
            <person name="Hug L.A."/>
            <person name="Sharon I."/>
            <person name="Castelle C.J."/>
            <person name="Probst A.J."/>
            <person name="Thomas B.C."/>
            <person name="Singh A."/>
            <person name="Wilkins M.J."/>
            <person name="Karaoz U."/>
            <person name="Brodie E.L."/>
            <person name="Williams K.H."/>
            <person name="Hubbard S.S."/>
            <person name="Banfield J.F."/>
        </authorList>
    </citation>
    <scope>NUCLEOTIDE SEQUENCE [LARGE SCALE GENOMIC DNA]</scope>
</reference>
<comment type="caution">
    <text evidence="2">The sequence shown here is derived from an EMBL/GenBank/DDBJ whole genome shotgun (WGS) entry which is preliminary data.</text>
</comment>
<dbReference type="Pfam" id="PF18895">
    <property type="entry name" value="T4SS_pilin"/>
    <property type="match status" value="1"/>
</dbReference>
<dbReference type="AlphaFoldDB" id="A0A1F7HDD2"/>
<feature type="transmembrane region" description="Helical" evidence="1">
    <location>
        <begin position="32"/>
        <end position="53"/>
    </location>
</feature>
<dbReference type="InterPro" id="IPR043993">
    <property type="entry name" value="T4SS_pilin"/>
</dbReference>
<accession>A0A1F7HDD2</accession>
<keyword evidence="1" id="KW-0812">Transmembrane</keyword>
<dbReference type="Proteomes" id="UP000177027">
    <property type="component" value="Unassembled WGS sequence"/>
</dbReference>
<gene>
    <name evidence="2" type="ORF">A3D06_00265</name>
</gene>
<protein>
    <submittedName>
        <fullName evidence="2">Uncharacterized protein</fullName>
    </submittedName>
</protein>
<evidence type="ECO:0000313" key="2">
    <source>
        <dbReference type="EMBL" id="OGK29281.1"/>
    </source>
</evidence>
<evidence type="ECO:0000256" key="1">
    <source>
        <dbReference type="SAM" id="Phobius"/>
    </source>
</evidence>
<sequence length="103" mass="10981">MRYLAQTININGSLIKGPLGDDVTLGGTINTVLGFLFPLAGVILFFILVWGGFDMVTSRGDAEKLKSAKAKITSGIIGFVLLILSFVIVRVLAFIFGLSTGFI</sequence>
<organism evidence="2 3">
    <name type="scientific">Candidatus Roizmanbacteria bacterium RIFCSPHIGHO2_02_FULL_40_9</name>
    <dbReference type="NCBI Taxonomy" id="1802042"/>
    <lineage>
        <taxon>Bacteria</taxon>
        <taxon>Candidatus Roizmaniibacteriota</taxon>
    </lineage>
</organism>
<evidence type="ECO:0000313" key="3">
    <source>
        <dbReference type="Proteomes" id="UP000177027"/>
    </source>
</evidence>
<feature type="transmembrane region" description="Helical" evidence="1">
    <location>
        <begin position="74"/>
        <end position="98"/>
    </location>
</feature>
<keyword evidence="1" id="KW-1133">Transmembrane helix</keyword>
<name>A0A1F7HDD2_9BACT</name>